<dbReference type="Pfam" id="PF00172">
    <property type="entry name" value="Zn_clus"/>
    <property type="match status" value="1"/>
</dbReference>
<dbReference type="SUPFAM" id="SSF57701">
    <property type="entry name" value="Zn2/Cys6 DNA-binding domain"/>
    <property type="match status" value="1"/>
</dbReference>
<name>A0A2P6FH05_9PEZI</name>
<dbReference type="Proteomes" id="UP000091956">
    <property type="component" value="Unassembled WGS sequence"/>
</dbReference>
<dbReference type="STRING" id="342668.A0A2P6FH05"/>
<dbReference type="PANTHER" id="PTHR36206">
    <property type="entry name" value="ASPERCRYPTIN BIOSYNTHESIS CLUSTER-SPECIFIC TRANSCRIPTION REGULATOR ATNN-RELATED"/>
    <property type="match status" value="1"/>
</dbReference>
<accession>A0A2P6FH05</accession>
<dbReference type="GeneID" id="84234375"/>
<evidence type="ECO:0000256" key="2">
    <source>
        <dbReference type="ARBA" id="ARBA00022833"/>
    </source>
</evidence>
<dbReference type="GO" id="GO:0000981">
    <property type="term" value="F:DNA-binding transcription factor activity, RNA polymerase II-specific"/>
    <property type="evidence" value="ECO:0007669"/>
    <property type="project" value="InterPro"/>
</dbReference>
<gene>
    <name evidence="8" type="ORF">VE01_10829</name>
</gene>
<dbReference type="GO" id="GO:0008270">
    <property type="term" value="F:zinc ion binding"/>
    <property type="evidence" value="ECO:0007669"/>
    <property type="project" value="InterPro"/>
</dbReference>
<sequence>MSIPRSGGWSSSTPHEANVQQVKHAKHVKSGCSTCRVRRVKCDEEKPNCRRCLKSGRACEGYGISYGGKLRSTQKPQPKSLPIRNISMDLHLNGSPEPFPGVSREERALLDYFQKAPNLKMGGIFRCEFWDSLVLQASETAPGVRYAVIALASVHRSRFTTGDAGNTFSLKYDDSFALKQYNKAIKDVISHTSVRDPQSIHIAAISCMLFICLEMLRGELQSMNTHFQHGINLIRHIQGRNRRHQQNRGILMMQDPQPLDEHLIHVFTRLRVQFLMLGYDPLDSGPLFAPDVRHTRPLTIPKDFSTVSAVRHSLDTILNSVVDLIVRIEKEYLTTNIHSPPPPILVGQQKNLQVTVSDWIAAFETSIPSLLLHASLFERLGLCILRIYSDVVTVMLSSCFSMKETVYDAFTSEFESIIRYSEELFALGANATPGTKIRGEGGHKPADSKKGSCFSTDMFCYPPLYFTALKCRVPHLRRQAVTLLQRCPQIKGLWTGSLLARAATRIIDIEERGFSAALSTSSLCCKDSRTSQITSPARVVQDNMLSYKTNGEACSSASSPTPFILPEFSRIHHVRYLFTKEYFTSGFDSNEGSLRTLICYRFQHELGRSGKWDIKTCYI</sequence>
<keyword evidence="5" id="KW-0804">Transcription</keyword>
<evidence type="ECO:0000256" key="5">
    <source>
        <dbReference type="ARBA" id="ARBA00023163"/>
    </source>
</evidence>
<feature type="domain" description="Zn(2)-C6 fungal-type" evidence="7">
    <location>
        <begin position="31"/>
        <end position="59"/>
    </location>
</feature>
<dbReference type="PROSITE" id="PS50048">
    <property type="entry name" value="ZN2_CY6_FUNGAL_2"/>
    <property type="match status" value="1"/>
</dbReference>
<dbReference type="AlphaFoldDB" id="A0A2P6FH05"/>
<protein>
    <recommendedName>
        <fullName evidence="7">Zn(2)-C6 fungal-type domain-containing protein</fullName>
    </recommendedName>
</protein>
<evidence type="ECO:0000256" key="3">
    <source>
        <dbReference type="ARBA" id="ARBA00023015"/>
    </source>
</evidence>
<dbReference type="GO" id="GO:0003677">
    <property type="term" value="F:DNA binding"/>
    <property type="evidence" value="ECO:0007669"/>
    <property type="project" value="UniProtKB-KW"/>
</dbReference>
<dbReference type="PANTHER" id="PTHR36206:SF16">
    <property type="entry name" value="TRANSCRIPTION FACTOR DOMAIN-CONTAINING PROTEIN-RELATED"/>
    <property type="match status" value="1"/>
</dbReference>
<evidence type="ECO:0000313" key="8">
    <source>
        <dbReference type="EMBL" id="PQM43933.1"/>
    </source>
</evidence>
<dbReference type="EMBL" id="KV460261">
    <property type="protein sequence ID" value="PQM43933.1"/>
    <property type="molecule type" value="Genomic_DNA"/>
</dbReference>
<reference evidence="9" key="2">
    <citation type="journal article" date="2018" name="Nat. Commun.">
        <title>Extreme sensitivity to ultraviolet light in the fungal pathogen causing white-nose syndrome of bats.</title>
        <authorList>
            <person name="Palmer J.M."/>
            <person name="Drees K.P."/>
            <person name="Foster J.T."/>
            <person name="Lindner D.L."/>
        </authorList>
    </citation>
    <scope>NUCLEOTIDE SEQUENCE [LARGE SCALE GENOMIC DNA]</scope>
    <source>
        <strain evidence="9">UAMH 10579</strain>
    </source>
</reference>
<dbReference type="InterPro" id="IPR021858">
    <property type="entry name" value="Fun_TF"/>
</dbReference>
<keyword evidence="6" id="KW-0539">Nucleus</keyword>
<organism evidence="8 9">
    <name type="scientific">Pseudogymnoascus verrucosus</name>
    <dbReference type="NCBI Taxonomy" id="342668"/>
    <lineage>
        <taxon>Eukaryota</taxon>
        <taxon>Fungi</taxon>
        <taxon>Dikarya</taxon>
        <taxon>Ascomycota</taxon>
        <taxon>Pezizomycotina</taxon>
        <taxon>Leotiomycetes</taxon>
        <taxon>Thelebolales</taxon>
        <taxon>Thelebolaceae</taxon>
        <taxon>Pseudogymnoascus</taxon>
    </lineage>
</organism>
<evidence type="ECO:0000256" key="1">
    <source>
        <dbReference type="ARBA" id="ARBA00022723"/>
    </source>
</evidence>
<proteinExistence type="predicted"/>
<dbReference type="InterPro" id="IPR036864">
    <property type="entry name" value="Zn2-C6_fun-type_DNA-bd_sf"/>
</dbReference>
<keyword evidence="1" id="KW-0479">Metal-binding</keyword>
<keyword evidence="4" id="KW-0238">DNA-binding</keyword>
<dbReference type="PROSITE" id="PS00463">
    <property type="entry name" value="ZN2_CY6_FUNGAL_1"/>
    <property type="match status" value="1"/>
</dbReference>
<evidence type="ECO:0000313" key="9">
    <source>
        <dbReference type="Proteomes" id="UP000091956"/>
    </source>
</evidence>
<reference evidence="8 9" key="1">
    <citation type="submission" date="2016-03" db="EMBL/GenBank/DDBJ databases">
        <title>Comparative genomics of Pseudogymnoascus destructans, the fungus causing white-nose syndrome of bats.</title>
        <authorList>
            <person name="Palmer J.M."/>
            <person name="Drees K.P."/>
            <person name="Foster J.T."/>
            <person name="Lindner D.L."/>
        </authorList>
    </citation>
    <scope>NUCLEOTIDE SEQUENCE [LARGE SCALE GENOMIC DNA]</scope>
    <source>
        <strain evidence="8 9">UAMH 10579</strain>
    </source>
</reference>
<dbReference type="SMART" id="SM00066">
    <property type="entry name" value="GAL4"/>
    <property type="match status" value="1"/>
</dbReference>
<keyword evidence="9" id="KW-1185">Reference proteome</keyword>
<dbReference type="Pfam" id="PF11951">
    <property type="entry name" value="Fungal_trans_2"/>
    <property type="match status" value="1"/>
</dbReference>
<evidence type="ECO:0000256" key="6">
    <source>
        <dbReference type="ARBA" id="ARBA00023242"/>
    </source>
</evidence>
<keyword evidence="2" id="KW-0862">Zinc</keyword>
<dbReference type="Gene3D" id="4.10.240.10">
    <property type="entry name" value="Zn(2)-C6 fungal-type DNA-binding domain"/>
    <property type="match status" value="1"/>
</dbReference>
<dbReference type="RefSeq" id="XP_059320262.1">
    <property type="nucleotide sequence ID" value="XM_059464279.1"/>
</dbReference>
<dbReference type="InterPro" id="IPR052360">
    <property type="entry name" value="Transcr_Regulatory_Proteins"/>
</dbReference>
<evidence type="ECO:0000256" key="4">
    <source>
        <dbReference type="ARBA" id="ARBA00023125"/>
    </source>
</evidence>
<dbReference type="InterPro" id="IPR001138">
    <property type="entry name" value="Zn2Cys6_DnaBD"/>
</dbReference>
<dbReference type="CDD" id="cd00067">
    <property type="entry name" value="GAL4"/>
    <property type="match status" value="1"/>
</dbReference>
<evidence type="ECO:0000259" key="7">
    <source>
        <dbReference type="PROSITE" id="PS50048"/>
    </source>
</evidence>
<keyword evidence="3" id="KW-0805">Transcription regulation</keyword>